<dbReference type="GeneID" id="14923917"/>
<dbReference type="CDD" id="cd00030">
    <property type="entry name" value="C2"/>
    <property type="match status" value="1"/>
</dbReference>
<dbReference type="Gene3D" id="2.60.40.150">
    <property type="entry name" value="C2 domain"/>
    <property type="match status" value="1"/>
</dbReference>
<sequence>MSFSGNESVATKNRKEKQAEIERLHEKTFKAWINAQLRVRNIKIEGELKDELKDGLALINLMEVLSGEKCPEKYNTKITLDMHRIENTTIAINFITKHVGKLSVSSTDVQQGNMRIILGMIWRVILTFKVERRGEGDADDKELSAAQRNRQAKKKLLDWCVEKTKGHNGVDIKDFGESWYDGLGFCALIHAFDPSLIDYESLKAENAQANLELAFELAEKHLDIPRLLDPADICADDEMSRPDEQCFMTYLSEFPIAFLAGKEKADDRAAIEAEAKRKAQEEEERKRLEAERQRAEEERLKAEAEKKRLEEEKARLEADKAAAEEESKRRKEELEAQSAALRQLEEERKRKDEEEEEKKKKREEKKKRRQQEADEAEERAKREAEEASRLAREEAEKEAKERQEELEKRQEEDDAKRQEELSKLEAQHEAERLRLEEECRRLKQQLEATKGKLIGKLKVTVKEGRGVHKKDNSGKADPYCVLFLERQKEKTRTIKKNQNPKWDADFEFYVSDPEAALEVTMFDWNRIFSDSFLGKVSIPIATLNDGEETTAWYKLEGKKAKDKVTGELCLTILYRKEV</sequence>
<feature type="domain" description="C2" evidence="2">
    <location>
        <begin position="438"/>
        <end position="553"/>
    </location>
</feature>
<dbReference type="Proteomes" id="UP000011083">
    <property type="component" value="Unassembled WGS sequence"/>
</dbReference>
<dbReference type="SUPFAM" id="SSF49562">
    <property type="entry name" value="C2 domain (Calcium/lipid-binding domain, CaLB)"/>
    <property type="match status" value="1"/>
</dbReference>
<feature type="compositionally biased region" description="Basic and acidic residues" evidence="1">
    <location>
        <begin position="304"/>
        <end position="334"/>
    </location>
</feature>
<evidence type="ECO:0000313" key="5">
    <source>
        <dbReference type="Proteomes" id="UP000011083"/>
    </source>
</evidence>
<dbReference type="PROSITE" id="PS50021">
    <property type="entry name" value="CH"/>
    <property type="match status" value="2"/>
</dbReference>
<feature type="domain" description="Calponin-homology (CH)" evidence="3">
    <location>
        <begin position="23"/>
        <end position="129"/>
    </location>
</feature>
<dbReference type="Pfam" id="PF00307">
    <property type="entry name" value="CH"/>
    <property type="match status" value="2"/>
</dbReference>
<dbReference type="SMART" id="SM00033">
    <property type="entry name" value="CH"/>
    <property type="match status" value="2"/>
</dbReference>
<dbReference type="PROSITE" id="PS50004">
    <property type="entry name" value="C2"/>
    <property type="match status" value="1"/>
</dbReference>
<dbReference type="InterPro" id="IPR000008">
    <property type="entry name" value="C2_dom"/>
</dbReference>
<name>L8HCM5_ACACF</name>
<dbReference type="InterPro" id="IPR036872">
    <property type="entry name" value="CH_dom_sf"/>
</dbReference>
<dbReference type="PANTHER" id="PTHR11915">
    <property type="entry name" value="SPECTRIN/FILAMIN RELATED CYTOSKELETAL PROTEIN"/>
    <property type="match status" value="1"/>
</dbReference>
<dbReference type="RefSeq" id="XP_004352089.1">
    <property type="nucleotide sequence ID" value="XM_004352037.1"/>
</dbReference>
<dbReference type="InterPro" id="IPR035892">
    <property type="entry name" value="C2_domain_sf"/>
</dbReference>
<dbReference type="KEGG" id="acan:ACA1_036420"/>
<dbReference type="SMART" id="SM00239">
    <property type="entry name" value="C2"/>
    <property type="match status" value="1"/>
</dbReference>
<gene>
    <name evidence="4" type="ORF">ACA1_036420</name>
</gene>
<dbReference type="VEuPathDB" id="AmoebaDB:ACA1_036420"/>
<accession>L8HCM5</accession>
<dbReference type="Gene3D" id="1.10.418.10">
    <property type="entry name" value="Calponin-like domain"/>
    <property type="match status" value="2"/>
</dbReference>
<keyword evidence="5" id="KW-1185">Reference proteome</keyword>
<evidence type="ECO:0000256" key="1">
    <source>
        <dbReference type="SAM" id="MobiDB-lite"/>
    </source>
</evidence>
<dbReference type="SUPFAM" id="SSF47576">
    <property type="entry name" value="Calponin-homology domain, CH-domain"/>
    <property type="match status" value="1"/>
</dbReference>
<dbReference type="AlphaFoldDB" id="L8HCM5"/>
<feature type="compositionally biased region" description="Basic residues" evidence="1">
    <location>
        <begin position="359"/>
        <end position="369"/>
    </location>
</feature>
<dbReference type="OMA" id="AWCKKTT"/>
<dbReference type="InterPro" id="IPR001715">
    <property type="entry name" value="CH_dom"/>
</dbReference>
<protein>
    <submittedName>
        <fullName evidence="4">Calponin domain containing protein</fullName>
    </submittedName>
</protein>
<dbReference type="Pfam" id="PF00168">
    <property type="entry name" value="C2"/>
    <property type="match status" value="1"/>
</dbReference>
<feature type="compositionally biased region" description="Basic and acidic residues" evidence="1">
    <location>
        <begin position="343"/>
        <end position="352"/>
    </location>
</feature>
<evidence type="ECO:0000313" key="4">
    <source>
        <dbReference type="EMBL" id="ELR22950.1"/>
    </source>
</evidence>
<evidence type="ECO:0000259" key="3">
    <source>
        <dbReference type="PROSITE" id="PS50021"/>
    </source>
</evidence>
<dbReference type="OrthoDB" id="31018at2759"/>
<evidence type="ECO:0000259" key="2">
    <source>
        <dbReference type="PROSITE" id="PS50004"/>
    </source>
</evidence>
<feature type="domain" description="Calponin-homology (CH)" evidence="3">
    <location>
        <begin position="150"/>
        <end position="259"/>
    </location>
</feature>
<dbReference type="EMBL" id="KB007868">
    <property type="protein sequence ID" value="ELR22950.1"/>
    <property type="molecule type" value="Genomic_DNA"/>
</dbReference>
<feature type="compositionally biased region" description="Basic and acidic residues" evidence="1">
    <location>
        <begin position="378"/>
        <end position="422"/>
    </location>
</feature>
<reference evidence="4 5" key="1">
    <citation type="journal article" date="2013" name="Genome Biol.">
        <title>Genome of Acanthamoeba castellanii highlights extensive lateral gene transfer and early evolution of tyrosine kinase signaling.</title>
        <authorList>
            <person name="Clarke M."/>
            <person name="Lohan A.J."/>
            <person name="Liu B."/>
            <person name="Lagkouvardos I."/>
            <person name="Roy S."/>
            <person name="Zafar N."/>
            <person name="Bertelli C."/>
            <person name="Schilde C."/>
            <person name="Kianianmomeni A."/>
            <person name="Burglin T.R."/>
            <person name="Frech C."/>
            <person name="Turcotte B."/>
            <person name="Kopec K.O."/>
            <person name="Synnott J.M."/>
            <person name="Choo C."/>
            <person name="Paponov I."/>
            <person name="Finkler A."/>
            <person name="Soon Heng Tan C."/>
            <person name="Hutchins A.P."/>
            <person name="Weinmeier T."/>
            <person name="Rattei T."/>
            <person name="Chu J.S."/>
            <person name="Gimenez G."/>
            <person name="Irimia M."/>
            <person name="Rigden D.J."/>
            <person name="Fitzpatrick D.A."/>
            <person name="Lorenzo-Morales J."/>
            <person name="Bateman A."/>
            <person name="Chiu C.H."/>
            <person name="Tang P."/>
            <person name="Hegemann P."/>
            <person name="Fromm H."/>
            <person name="Raoult D."/>
            <person name="Greub G."/>
            <person name="Miranda-Saavedra D."/>
            <person name="Chen N."/>
            <person name="Nash P."/>
            <person name="Ginger M.L."/>
            <person name="Horn M."/>
            <person name="Schaap P."/>
            <person name="Caler L."/>
            <person name="Loftus B."/>
        </authorList>
    </citation>
    <scope>NUCLEOTIDE SEQUENCE [LARGE SCALE GENOMIC DNA]</scope>
    <source>
        <strain evidence="4 5">Neff</strain>
    </source>
</reference>
<organism evidence="4 5">
    <name type="scientific">Acanthamoeba castellanii (strain ATCC 30010 / Neff)</name>
    <dbReference type="NCBI Taxonomy" id="1257118"/>
    <lineage>
        <taxon>Eukaryota</taxon>
        <taxon>Amoebozoa</taxon>
        <taxon>Discosea</taxon>
        <taxon>Longamoebia</taxon>
        <taxon>Centramoebida</taxon>
        <taxon>Acanthamoebidae</taxon>
        <taxon>Acanthamoeba</taxon>
    </lineage>
</organism>
<feature type="region of interest" description="Disordered" evidence="1">
    <location>
        <begin position="304"/>
        <end position="422"/>
    </location>
</feature>
<proteinExistence type="predicted"/>